<evidence type="ECO:0000256" key="5">
    <source>
        <dbReference type="ARBA" id="ARBA00022553"/>
    </source>
</evidence>
<dbReference type="Gene3D" id="3.30.565.10">
    <property type="entry name" value="Histidine kinase-like ATPase, C-terminal domain"/>
    <property type="match status" value="1"/>
</dbReference>
<name>A0A1T4WN95_9BACT</name>
<evidence type="ECO:0000256" key="12">
    <source>
        <dbReference type="ARBA" id="ARBA00023012"/>
    </source>
</evidence>
<evidence type="ECO:0000256" key="10">
    <source>
        <dbReference type="ARBA" id="ARBA00022840"/>
    </source>
</evidence>
<keyword evidence="10" id="KW-0067">ATP-binding</keyword>
<evidence type="ECO:0000313" key="17">
    <source>
        <dbReference type="EMBL" id="SKA78813.1"/>
    </source>
</evidence>
<feature type="transmembrane region" description="Helical" evidence="14">
    <location>
        <begin position="177"/>
        <end position="195"/>
    </location>
</feature>
<dbReference type="PANTHER" id="PTHR43065:SF46">
    <property type="entry name" value="C4-DICARBOXYLATE TRANSPORT SENSOR PROTEIN DCTB"/>
    <property type="match status" value="1"/>
</dbReference>
<dbReference type="SUPFAM" id="SSF55874">
    <property type="entry name" value="ATPase domain of HSP90 chaperone/DNA topoisomerase II/histidine kinase"/>
    <property type="match status" value="1"/>
</dbReference>
<dbReference type="CDD" id="cd00082">
    <property type="entry name" value="HisKA"/>
    <property type="match status" value="1"/>
</dbReference>
<feature type="transmembrane region" description="Helical" evidence="14">
    <location>
        <begin position="20"/>
        <end position="41"/>
    </location>
</feature>
<dbReference type="GO" id="GO:0005886">
    <property type="term" value="C:plasma membrane"/>
    <property type="evidence" value="ECO:0007669"/>
    <property type="project" value="UniProtKB-SubCell"/>
</dbReference>
<dbReference type="SMART" id="SM00091">
    <property type="entry name" value="PAS"/>
    <property type="match status" value="1"/>
</dbReference>
<evidence type="ECO:0000256" key="8">
    <source>
        <dbReference type="ARBA" id="ARBA00022741"/>
    </source>
</evidence>
<evidence type="ECO:0000256" key="6">
    <source>
        <dbReference type="ARBA" id="ARBA00022679"/>
    </source>
</evidence>
<keyword evidence="8" id="KW-0547">Nucleotide-binding</keyword>
<evidence type="ECO:0000256" key="14">
    <source>
        <dbReference type="SAM" id="Phobius"/>
    </source>
</evidence>
<dbReference type="Pfam" id="PF13426">
    <property type="entry name" value="PAS_9"/>
    <property type="match status" value="1"/>
</dbReference>
<comment type="catalytic activity">
    <reaction evidence="1">
        <text>ATP + protein L-histidine = ADP + protein N-phospho-L-histidine.</text>
        <dbReference type="EC" id="2.7.13.3"/>
    </reaction>
</comment>
<dbReference type="InterPro" id="IPR005467">
    <property type="entry name" value="His_kinase_dom"/>
</dbReference>
<keyword evidence="5" id="KW-0597">Phosphoprotein</keyword>
<dbReference type="GO" id="GO:0000155">
    <property type="term" value="F:phosphorelay sensor kinase activity"/>
    <property type="evidence" value="ECO:0007669"/>
    <property type="project" value="InterPro"/>
</dbReference>
<reference evidence="17 18" key="1">
    <citation type="submission" date="2017-02" db="EMBL/GenBank/DDBJ databases">
        <authorList>
            <person name="Peterson S.W."/>
        </authorList>
    </citation>
    <scope>NUCLEOTIDE SEQUENCE [LARGE SCALE GENOMIC DNA]</scope>
    <source>
        <strain evidence="17 18">DSM 18034</strain>
    </source>
</reference>
<keyword evidence="11 14" id="KW-1133">Transmembrane helix</keyword>
<evidence type="ECO:0000256" key="7">
    <source>
        <dbReference type="ARBA" id="ARBA00022692"/>
    </source>
</evidence>
<dbReference type="CDD" id="cd00130">
    <property type="entry name" value="PAS"/>
    <property type="match status" value="1"/>
</dbReference>
<keyword evidence="7 14" id="KW-0812">Transmembrane</keyword>
<dbReference type="PANTHER" id="PTHR43065">
    <property type="entry name" value="SENSOR HISTIDINE KINASE"/>
    <property type="match status" value="1"/>
</dbReference>
<evidence type="ECO:0000259" key="15">
    <source>
        <dbReference type="PROSITE" id="PS50109"/>
    </source>
</evidence>
<dbReference type="PRINTS" id="PR00344">
    <property type="entry name" value="BCTRLSENSOR"/>
</dbReference>
<evidence type="ECO:0000256" key="11">
    <source>
        <dbReference type="ARBA" id="ARBA00022989"/>
    </source>
</evidence>
<dbReference type="SMART" id="SM00388">
    <property type="entry name" value="HisKA"/>
    <property type="match status" value="1"/>
</dbReference>
<dbReference type="SUPFAM" id="SSF55785">
    <property type="entry name" value="PYP-like sensor domain (PAS domain)"/>
    <property type="match status" value="1"/>
</dbReference>
<dbReference type="SMART" id="SM00387">
    <property type="entry name" value="HATPase_c"/>
    <property type="match status" value="1"/>
</dbReference>
<evidence type="ECO:0000256" key="1">
    <source>
        <dbReference type="ARBA" id="ARBA00000085"/>
    </source>
</evidence>
<evidence type="ECO:0000256" key="4">
    <source>
        <dbReference type="ARBA" id="ARBA00022475"/>
    </source>
</evidence>
<keyword evidence="12" id="KW-0902">Two-component regulatory system</keyword>
<evidence type="ECO:0000256" key="3">
    <source>
        <dbReference type="ARBA" id="ARBA00012438"/>
    </source>
</evidence>
<dbReference type="SUPFAM" id="SSF47384">
    <property type="entry name" value="Homodimeric domain of signal transducing histidine kinase"/>
    <property type="match status" value="1"/>
</dbReference>
<evidence type="ECO:0000256" key="9">
    <source>
        <dbReference type="ARBA" id="ARBA00022777"/>
    </source>
</evidence>
<dbReference type="AlphaFoldDB" id="A0A1T4WN95"/>
<dbReference type="Proteomes" id="UP000189733">
    <property type="component" value="Unassembled WGS sequence"/>
</dbReference>
<dbReference type="EC" id="2.7.13.3" evidence="3"/>
<dbReference type="EMBL" id="FUYA01000009">
    <property type="protein sequence ID" value="SKA78813.1"/>
    <property type="molecule type" value="Genomic_DNA"/>
</dbReference>
<sequence length="677" mass="76678">MERIFMKRFRNISLKNKIYFSILAVIMMISAAIALLARGILLESLTSELEHRGVAIAQSVAEQGRKSVLDSKIPALTALLFRERLEGERRDLVSYIFIIDNEKRVVAHTFTRPFPQTLRMANPLPEGRDIKSKIRQIEVQGRKAVDIAMPMQEGIYRIATVHVGLNKQHIDTLVGRLRAMFLGFITLVVTIIFWISHKISRYITMPIQKLIEMADQISRGNLNFKLDLGRQYDDVLSEEGEYERCPAYHNSDLPCWHVDKFMGSLSPDSPPPVKPAYCRECVIRHRQTGDEVLQLADSFVYMVRSVRLYRNKVRESEAKYRTLFDSGPDPVFVVDAVTLDILDVNPRCTGTYGYSTQELFGMRFDALQSDEKQTKDLLRFAGEKQPGERKFFPKIIHHRRDGQPLFVNMHACRTRYGGREAMIVSTTDITDIIEKDAQLVQASKMTTLGEMSAGIAHELNQPLNAIRMGSDYLAMMAERGQQVPESDLRQVTSEIANQIDRATEIVNTLRQFGRKSDITPERLNVNEPVHAVLKILSRQLTLQNIRVHLDLAEHLPLIRAHGNRLQQVFFNLVSNARDAINMWSDKEDGPADRVIRIHTEYDDDQVLLTISDTGAGIPGHQIEKIFEPFFTTKATGQGMGLGLAISYGIVKDYGGEISVESELGAGTTFCLSFPQAQ</sequence>
<keyword evidence="18" id="KW-1185">Reference proteome</keyword>
<dbReference type="GO" id="GO:0005524">
    <property type="term" value="F:ATP binding"/>
    <property type="evidence" value="ECO:0007669"/>
    <property type="project" value="UniProtKB-KW"/>
</dbReference>
<dbReference type="Gene3D" id="1.10.287.130">
    <property type="match status" value="1"/>
</dbReference>
<comment type="subcellular location">
    <subcellularLocation>
        <location evidence="2">Cell membrane</location>
        <topology evidence="2">Multi-pass membrane protein</topology>
    </subcellularLocation>
</comment>
<dbReference type="InterPro" id="IPR036890">
    <property type="entry name" value="HATPase_C_sf"/>
</dbReference>
<dbReference type="RefSeq" id="WP_234985093.1">
    <property type="nucleotide sequence ID" value="NZ_FUYA01000009.1"/>
</dbReference>
<dbReference type="PROSITE" id="PS50112">
    <property type="entry name" value="PAS"/>
    <property type="match status" value="1"/>
</dbReference>
<keyword evidence="6" id="KW-0808">Transferase</keyword>
<protein>
    <recommendedName>
        <fullName evidence="3">histidine kinase</fullName>
        <ecNumber evidence="3">2.7.13.3</ecNumber>
    </recommendedName>
</protein>
<organism evidence="17 18">
    <name type="scientific">Desulfobaculum bizertense DSM 18034</name>
    <dbReference type="NCBI Taxonomy" id="1121442"/>
    <lineage>
        <taxon>Bacteria</taxon>
        <taxon>Pseudomonadati</taxon>
        <taxon>Thermodesulfobacteriota</taxon>
        <taxon>Desulfovibrionia</taxon>
        <taxon>Desulfovibrionales</taxon>
        <taxon>Desulfovibrionaceae</taxon>
        <taxon>Desulfobaculum</taxon>
    </lineage>
</organism>
<evidence type="ECO:0000256" key="13">
    <source>
        <dbReference type="ARBA" id="ARBA00023136"/>
    </source>
</evidence>
<dbReference type="InterPro" id="IPR003661">
    <property type="entry name" value="HisK_dim/P_dom"/>
</dbReference>
<dbReference type="Pfam" id="PF17203">
    <property type="entry name" value="sCache_3_2"/>
    <property type="match status" value="1"/>
</dbReference>
<dbReference type="InterPro" id="IPR000014">
    <property type="entry name" value="PAS"/>
</dbReference>
<dbReference type="Pfam" id="PF02518">
    <property type="entry name" value="HATPase_c"/>
    <property type="match status" value="1"/>
</dbReference>
<evidence type="ECO:0000256" key="2">
    <source>
        <dbReference type="ARBA" id="ARBA00004651"/>
    </source>
</evidence>
<dbReference type="InterPro" id="IPR003594">
    <property type="entry name" value="HATPase_dom"/>
</dbReference>
<dbReference type="InterPro" id="IPR004358">
    <property type="entry name" value="Sig_transdc_His_kin-like_C"/>
</dbReference>
<keyword evidence="9" id="KW-0418">Kinase</keyword>
<dbReference type="Pfam" id="PF00512">
    <property type="entry name" value="HisKA"/>
    <property type="match status" value="1"/>
</dbReference>
<dbReference type="InterPro" id="IPR036097">
    <property type="entry name" value="HisK_dim/P_sf"/>
</dbReference>
<gene>
    <name evidence="17" type="ORF">SAMN02745702_02438</name>
</gene>
<keyword evidence="4" id="KW-1003">Cell membrane</keyword>
<keyword evidence="13 14" id="KW-0472">Membrane</keyword>
<dbReference type="NCBIfam" id="TIGR00229">
    <property type="entry name" value="sensory_box"/>
    <property type="match status" value="1"/>
</dbReference>
<feature type="domain" description="Histidine kinase" evidence="15">
    <location>
        <begin position="454"/>
        <end position="677"/>
    </location>
</feature>
<dbReference type="InterPro" id="IPR033463">
    <property type="entry name" value="sCache_3"/>
</dbReference>
<feature type="domain" description="PAS" evidence="16">
    <location>
        <begin position="316"/>
        <end position="361"/>
    </location>
</feature>
<dbReference type="PROSITE" id="PS50109">
    <property type="entry name" value="HIS_KIN"/>
    <property type="match status" value="1"/>
</dbReference>
<accession>A0A1T4WN95</accession>
<proteinExistence type="predicted"/>
<evidence type="ECO:0000259" key="16">
    <source>
        <dbReference type="PROSITE" id="PS50112"/>
    </source>
</evidence>
<dbReference type="Gene3D" id="3.30.450.20">
    <property type="entry name" value="PAS domain"/>
    <property type="match status" value="1"/>
</dbReference>
<dbReference type="STRING" id="1121442.SAMN02745702_02438"/>
<evidence type="ECO:0000313" key="18">
    <source>
        <dbReference type="Proteomes" id="UP000189733"/>
    </source>
</evidence>
<dbReference type="InterPro" id="IPR035965">
    <property type="entry name" value="PAS-like_dom_sf"/>
</dbReference>
<dbReference type="Gene3D" id="6.10.340.10">
    <property type="match status" value="1"/>
</dbReference>